<dbReference type="AlphaFoldDB" id="A0A074MZM3"/>
<dbReference type="KEGG" id="elq:Ga0102493_111162"/>
<dbReference type="PATRIC" id="fig|39960.10.peg.229"/>
<dbReference type="EMBL" id="JMIX01000011">
    <property type="protein sequence ID" value="KEO91062.1"/>
    <property type="molecule type" value="Genomic_DNA"/>
</dbReference>
<comment type="caution">
    <text evidence="1">The sequence shown here is derived from an EMBL/GenBank/DDBJ whole genome shotgun (WGS) entry which is preliminary data.</text>
</comment>
<keyword evidence="1" id="KW-0808">Transferase</keyword>
<protein>
    <submittedName>
        <fullName evidence="1">Ribose-phosphate pyrophosphokinase</fullName>
    </submittedName>
</protein>
<gene>
    <name evidence="1" type="ORF">EH32_01675</name>
</gene>
<evidence type="ECO:0000313" key="2">
    <source>
        <dbReference type="Proteomes" id="UP000027866"/>
    </source>
</evidence>
<proteinExistence type="predicted"/>
<evidence type="ECO:0000313" key="1">
    <source>
        <dbReference type="EMBL" id="KEO91062.1"/>
    </source>
</evidence>
<dbReference type="RefSeq" id="WP_034905695.1">
    <property type="nucleotide sequence ID" value="NZ_CP017057.1"/>
</dbReference>
<sequence>MPLDPAEIRELLIGAARQRTPLTYSQALFALGHSFTRPLMRQLCAAMDRIDEEGRLAGEPGLAVLVVRQSDGLPGQGWWVSRSHLADEMPGEWPLDWEGAEAKAYVALHQFLAFERWSAG</sequence>
<reference evidence="1 2" key="1">
    <citation type="submission" date="2014-04" db="EMBL/GenBank/DDBJ databases">
        <title>A comprehensive comparison of genomes of Erythrobacter spp. Strains.</title>
        <authorList>
            <person name="Zheng Q."/>
        </authorList>
    </citation>
    <scope>NUCLEOTIDE SEQUENCE [LARGE SCALE GENOMIC DNA]</scope>
    <source>
        <strain evidence="1 2">DSM 8509</strain>
    </source>
</reference>
<dbReference type="GO" id="GO:0016301">
    <property type="term" value="F:kinase activity"/>
    <property type="evidence" value="ECO:0007669"/>
    <property type="project" value="UniProtKB-KW"/>
</dbReference>
<keyword evidence="1" id="KW-0418">Kinase</keyword>
<accession>A0A074MZM3</accession>
<dbReference type="Proteomes" id="UP000027866">
    <property type="component" value="Unassembled WGS sequence"/>
</dbReference>
<dbReference type="OrthoDB" id="7391183at2"/>
<name>A0A074MZM3_9SPHN</name>
<organism evidence="1 2">
    <name type="scientific">Erythrobacter litoralis</name>
    <dbReference type="NCBI Taxonomy" id="39960"/>
    <lineage>
        <taxon>Bacteria</taxon>
        <taxon>Pseudomonadati</taxon>
        <taxon>Pseudomonadota</taxon>
        <taxon>Alphaproteobacteria</taxon>
        <taxon>Sphingomonadales</taxon>
        <taxon>Erythrobacteraceae</taxon>
        <taxon>Erythrobacter/Porphyrobacter group</taxon>
        <taxon>Erythrobacter</taxon>
    </lineage>
</organism>
<keyword evidence="2" id="KW-1185">Reference proteome</keyword>